<evidence type="ECO:0000259" key="1">
    <source>
        <dbReference type="Pfam" id="PF12867"/>
    </source>
</evidence>
<gene>
    <name evidence="2" type="ORF">GCM10022409_23080</name>
</gene>
<reference evidence="3" key="1">
    <citation type="journal article" date="2019" name="Int. J. Syst. Evol. Microbiol.">
        <title>The Global Catalogue of Microorganisms (GCM) 10K type strain sequencing project: providing services to taxonomists for standard genome sequencing and annotation.</title>
        <authorList>
            <consortium name="The Broad Institute Genomics Platform"/>
            <consortium name="The Broad Institute Genome Sequencing Center for Infectious Disease"/>
            <person name="Wu L."/>
            <person name="Ma J."/>
        </authorList>
    </citation>
    <scope>NUCLEOTIDE SEQUENCE [LARGE SCALE GENOMIC DNA]</scope>
    <source>
        <strain evidence="3">JCM 17225</strain>
    </source>
</reference>
<keyword evidence="3" id="KW-1185">Reference proteome</keyword>
<comment type="caution">
    <text evidence="2">The sequence shown here is derived from an EMBL/GenBank/DDBJ whole genome shotgun (WGS) entry which is preliminary data.</text>
</comment>
<dbReference type="InterPro" id="IPR034660">
    <property type="entry name" value="DinB/YfiT-like"/>
</dbReference>
<evidence type="ECO:0000313" key="3">
    <source>
        <dbReference type="Proteomes" id="UP001501469"/>
    </source>
</evidence>
<dbReference type="Pfam" id="PF12867">
    <property type="entry name" value="DinB_2"/>
    <property type="match status" value="1"/>
</dbReference>
<dbReference type="InterPro" id="IPR024775">
    <property type="entry name" value="DinB-like"/>
</dbReference>
<evidence type="ECO:0000313" key="2">
    <source>
        <dbReference type="EMBL" id="GAA4037440.1"/>
    </source>
</evidence>
<protein>
    <submittedName>
        <fullName evidence="2">DinB family protein</fullName>
    </submittedName>
</protein>
<dbReference type="Gene3D" id="1.20.120.450">
    <property type="entry name" value="dinb family like domain"/>
    <property type="match status" value="1"/>
</dbReference>
<feature type="domain" description="DinB-like" evidence="1">
    <location>
        <begin position="18"/>
        <end position="173"/>
    </location>
</feature>
<accession>A0ABP7U9V1</accession>
<dbReference type="Proteomes" id="UP001501469">
    <property type="component" value="Unassembled WGS sequence"/>
</dbReference>
<dbReference type="SUPFAM" id="SSF109854">
    <property type="entry name" value="DinB/YfiT-like putative metalloenzymes"/>
    <property type="match status" value="1"/>
</dbReference>
<name>A0ABP7U9V1_9BACT</name>
<dbReference type="RefSeq" id="WP_345054400.1">
    <property type="nucleotide sequence ID" value="NZ_BAABDK010000017.1"/>
</dbReference>
<sequence>MAPTSFLAALHTAVTGLRATVQEQFAPLGLALLNQRPSPSSWSMLECLEHLNRYSRYYNPALGKAIANSQPARPAEVAYSWLGRKSVNLMRPDNATKQTTLKRMNPLGSHLGWKTLAEFDQHQSGLLELLALAQTADLNRKAVPVEFFRLLKLRLGEALEFVVVHQQRHVQQAQRVQHGLRAERAR</sequence>
<dbReference type="EMBL" id="BAABDK010000017">
    <property type="protein sequence ID" value="GAA4037440.1"/>
    <property type="molecule type" value="Genomic_DNA"/>
</dbReference>
<organism evidence="2 3">
    <name type="scientific">Hymenobacter glaciei</name>
    <dbReference type="NCBI Taxonomy" id="877209"/>
    <lineage>
        <taxon>Bacteria</taxon>
        <taxon>Pseudomonadati</taxon>
        <taxon>Bacteroidota</taxon>
        <taxon>Cytophagia</taxon>
        <taxon>Cytophagales</taxon>
        <taxon>Hymenobacteraceae</taxon>
        <taxon>Hymenobacter</taxon>
    </lineage>
</organism>
<proteinExistence type="predicted"/>